<evidence type="ECO:0000313" key="2">
    <source>
        <dbReference type="Proteomes" id="UP000027982"/>
    </source>
</evidence>
<accession>A0A068NWZ2</accession>
<gene>
    <name evidence="1" type="ORF">OP10G_2746</name>
</gene>
<dbReference type="OrthoDB" id="9801369at2"/>
<evidence type="ECO:0000313" key="1">
    <source>
        <dbReference type="EMBL" id="AIE86114.1"/>
    </source>
</evidence>
<dbReference type="RefSeq" id="WP_025225342.1">
    <property type="nucleotide sequence ID" value="NZ_CP007139.1"/>
</dbReference>
<reference evidence="1 2" key="1">
    <citation type="journal article" date="2014" name="PLoS ONE">
        <title>The first complete genome sequence of the class fimbriimonadia in the phylum armatimonadetes.</title>
        <authorList>
            <person name="Hu Z.Y."/>
            <person name="Wang Y.Z."/>
            <person name="Im W.T."/>
            <person name="Wang S.Y."/>
            <person name="Zhao G.P."/>
            <person name="Zheng H.J."/>
            <person name="Quan Z.X."/>
        </authorList>
    </citation>
    <scope>NUCLEOTIDE SEQUENCE [LARGE SCALE GENOMIC DNA]</scope>
    <source>
        <strain evidence="1">Gsoil 348</strain>
    </source>
</reference>
<dbReference type="STRING" id="661478.OP10G_2746"/>
<evidence type="ECO:0008006" key="3">
    <source>
        <dbReference type="Google" id="ProtNLM"/>
    </source>
</evidence>
<dbReference type="PANTHER" id="PTHR41291:SF1">
    <property type="entry name" value="DNA ALKYLATION REPAIR PROTEIN"/>
    <property type="match status" value="1"/>
</dbReference>
<keyword evidence="2" id="KW-1185">Reference proteome</keyword>
<dbReference type="KEGG" id="fgi:OP10G_2746"/>
<sequence length="236" mass="26073">MESVAAIVEELRALGSPSVKKVLVNHGAREPFFGVKIGDMKPIEKRLKPNYELALELYATGISDAMYLAGLIVDDMKMTRDDLQTWVEGANWSLHSESTVPWVTSEGRYGREMALQWIDSPVETIACAGWRTLSCLTQIKPDSELDIPEYKGLLNRVKDTIHERPNRVRYSMNGFVIACGANVKPLTELALECAREIGEVSVMMGATACRVPFAPDSIAEVVARGTVGKKRKTAKC</sequence>
<name>A0A068NWZ2_FIMGI</name>
<dbReference type="Pfam" id="PF08713">
    <property type="entry name" value="DNA_alkylation"/>
    <property type="match status" value="1"/>
</dbReference>
<dbReference type="AlphaFoldDB" id="A0A068NWZ2"/>
<dbReference type="InterPro" id="IPR014825">
    <property type="entry name" value="DNA_alkylation"/>
</dbReference>
<dbReference type="InterPro" id="IPR016024">
    <property type="entry name" value="ARM-type_fold"/>
</dbReference>
<dbReference type="EMBL" id="CP007139">
    <property type="protein sequence ID" value="AIE86114.1"/>
    <property type="molecule type" value="Genomic_DNA"/>
</dbReference>
<dbReference type="Proteomes" id="UP000027982">
    <property type="component" value="Chromosome"/>
</dbReference>
<organism evidence="1 2">
    <name type="scientific">Fimbriimonas ginsengisoli Gsoil 348</name>
    <dbReference type="NCBI Taxonomy" id="661478"/>
    <lineage>
        <taxon>Bacteria</taxon>
        <taxon>Bacillati</taxon>
        <taxon>Armatimonadota</taxon>
        <taxon>Fimbriimonadia</taxon>
        <taxon>Fimbriimonadales</taxon>
        <taxon>Fimbriimonadaceae</taxon>
        <taxon>Fimbriimonas</taxon>
    </lineage>
</organism>
<dbReference type="CDD" id="cd06561">
    <property type="entry name" value="AlkD_like"/>
    <property type="match status" value="1"/>
</dbReference>
<proteinExistence type="predicted"/>
<dbReference type="SUPFAM" id="SSF48371">
    <property type="entry name" value="ARM repeat"/>
    <property type="match status" value="1"/>
</dbReference>
<dbReference type="PANTHER" id="PTHR41291">
    <property type="entry name" value="DNA ALKYLATION REPAIR PROTEIN"/>
    <property type="match status" value="1"/>
</dbReference>
<dbReference type="eggNOG" id="COG4912">
    <property type="taxonomic scope" value="Bacteria"/>
</dbReference>
<dbReference type="HOGENOM" id="CLU_061369_2_0_0"/>
<protein>
    <recommendedName>
        <fullName evidence="3">DNA alkylation repair enzyme</fullName>
    </recommendedName>
</protein>